<gene>
    <name evidence="1" type="ORF">MNB_SV-5-1498</name>
</gene>
<dbReference type="PROSITE" id="PS51257">
    <property type="entry name" value="PROKAR_LIPOPROTEIN"/>
    <property type="match status" value="1"/>
</dbReference>
<evidence type="ECO:0008006" key="2">
    <source>
        <dbReference type="Google" id="ProtNLM"/>
    </source>
</evidence>
<evidence type="ECO:0000313" key="1">
    <source>
        <dbReference type="EMBL" id="SFZ98192.1"/>
    </source>
</evidence>
<dbReference type="AlphaFoldDB" id="A0A1W1EDT4"/>
<organism evidence="1">
    <name type="scientific">hydrothermal vent metagenome</name>
    <dbReference type="NCBI Taxonomy" id="652676"/>
    <lineage>
        <taxon>unclassified sequences</taxon>
        <taxon>metagenomes</taxon>
        <taxon>ecological metagenomes</taxon>
    </lineage>
</organism>
<sequence length="249" mass="28920">MKKIFLLILLVVLISISGCTELRRAKVLLPHSWVGMKKVSTHLYVEKSMSKENQKTIENIIPEAKEYVRDIYGDVTTEPIVYACETKDCANSLGLPKAIGVRLLGHIILTNRAFDKTLGRGLIAHEWSHEELYSRIGGFWHWYREIPLWFDEGLASLTMKNISRYDKRAWQRIVDEKISYPKQNELVSWSQWNEACKTYLIDESIVVPYATARKIVAEWYKQAGQKGLIELLDGIKNGKHFDELYREMK</sequence>
<protein>
    <recommendedName>
        <fullName evidence="2">Peptidase MA-like domain-containing protein</fullName>
    </recommendedName>
</protein>
<proteinExistence type="predicted"/>
<accession>A0A1W1EDT4</accession>
<reference evidence="1" key="1">
    <citation type="submission" date="2016-10" db="EMBL/GenBank/DDBJ databases">
        <authorList>
            <person name="de Groot N.N."/>
        </authorList>
    </citation>
    <scope>NUCLEOTIDE SEQUENCE</scope>
</reference>
<dbReference type="EMBL" id="FPKX01000036">
    <property type="protein sequence ID" value="SFZ98192.1"/>
    <property type="molecule type" value="Genomic_DNA"/>
</dbReference>
<name>A0A1W1EDT4_9ZZZZ</name>